<feature type="domain" description="Histidine kinase" evidence="3">
    <location>
        <begin position="453"/>
        <end position="647"/>
    </location>
</feature>
<organism evidence="6 7">
    <name type="scientific">Brasilonema bromeliae SPC951</name>
    <dbReference type="NCBI Taxonomy" id="385972"/>
    <lineage>
        <taxon>Bacteria</taxon>
        <taxon>Bacillati</taxon>
        <taxon>Cyanobacteriota</taxon>
        <taxon>Cyanophyceae</taxon>
        <taxon>Nostocales</taxon>
        <taxon>Scytonemataceae</taxon>
        <taxon>Brasilonema</taxon>
        <taxon>Bromeliae group (in: Brasilonema)</taxon>
    </lineage>
</organism>
<dbReference type="Gene3D" id="3.30.565.10">
    <property type="entry name" value="Histidine kinase-like ATPase, C-terminal domain"/>
    <property type="match status" value="1"/>
</dbReference>
<evidence type="ECO:0000313" key="6">
    <source>
        <dbReference type="EMBL" id="NMG22342.1"/>
    </source>
</evidence>
<dbReference type="SMART" id="SM00086">
    <property type="entry name" value="PAC"/>
    <property type="match status" value="2"/>
</dbReference>
<dbReference type="SMART" id="SM00387">
    <property type="entry name" value="HATPase_c"/>
    <property type="match status" value="1"/>
</dbReference>
<evidence type="ECO:0000256" key="1">
    <source>
        <dbReference type="ARBA" id="ARBA00022777"/>
    </source>
</evidence>
<feature type="domain" description="PAC" evidence="5">
    <location>
        <begin position="263"/>
        <end position="315"/>
    </location>
</feature>
<dbReference type="PANTHER" id="PTHR43065">
    <property type="entry name" value="SENSOR HISTIDINE KINASE"/>
    <property type="match status" value="1"/>
</dbReference>
<dbReference type="InterPro" id="IPR058544">
    <property type="entry name" value="ETR1_N"/>
</dbReference>
<proteinExistence type="predicted"/>
<gene>
    <name evidence="6" type="ORF">DP116_23965</name>
</gene>
<evidence type="ECO:0000259" key="4">
    <source>
        <dbReference type="PROSITE" id="PS50112"/>
    </source>
</evidence>
<dbReference type="PROSITE" id="PS50112">
    <property type="entry name" value="PAS"/>
    <property type="match status" value="2"/>
</dbReference>
<dbReference type="InterPro" id="IPR035965">
    <property type="entry name" value="PAS-like_dom_sf"/>
</dbReference>
<dbReference type="Pfam" id="PF07568">
    <property type="entry name" value="HisKA_2"/>
    <property type="match status" value="1"/>
</dbReference>
<dbReference type="InterPro" id="IPR036890">
    <property type="entry name" value="HATPase_C_sf"/>
</dbReference>
<accession>A0ABX1PEZ5</accession>
<keyword evidence="1" id="KW-0808">Transferase</keyword>
<keyword evidence="2" id="KW-0812">Transmembrane</keyword>
<dbReference type="InterPro" id="IPR000700">
    <property type="entry name" value="PAS-assoc_C"/>
</dbReference>
<dbReference type="Pfam" id="PF02518">
    <property type="entry name" value="HATPase_c"/>
    <property type="match status" value="1"/>
</dbReference>
<evidence type="ECO:0000313" key="7">
    <source>
        <dbReference type="Proteomes" id="UP000718564"/>
    </source>
</evidence>
<dbReference type="InterPro" id="IPR001610">
    <property type="entry name" value="PAC"/>
</dbReference>
<reference evidence="6 7" key="1">
    <citation type="submission" date="2018-06" db="EMBL/GenBank/DDBJ databases">
        <title>Comparative genomics of Brasilonema spp. strains.</title>
        <authorList>
            <person name="Alvarenga D.O."/>
            <person name="Fiore M.F."/>
            <person name="Varani A.M."/>
        </authorList>
    </citation>
    <scope>NUCLEOTIDE SEQUENCE [LARGE SCALE GENOMIC DNA]</scope>
    <source>
        <strain evidence="6 7">SPC951</strain>
    </source>
</reference>
<dbReference type="InterPro" id="IPR013656">
    <property type="entry name" value="PAS_4"/>
</dbReference>
<keyword evidence="2" id="KW-0472">Membrane</keyword>
<dbReference type="Pfam" id="PF13426">
    <property type="entry name" value="PAS_9"/>
    <property type="match status" value="1"/>
</dbReference>
<dbReference type="PROSITE" id="PS50113">
    <property type="entry name" value="PAC"/>
    <property type="match status" value="2"/>
</dbReference>
<feature type="domain" description="PAS" evidence="4">
    <location>
        <begin position="187"/>
        <end position="261"/>
    </location>
</feature>
<feature type="transmembrane region" description="Helical" evidence="2">
    <location>
        <begin position="35"/>
        <end position="53"/>
    </location>
</feature>
<dbReference type="Pfam" id="PF25487">
    <property type="entry name" value="ETR1_N"/>
    <property type="match status" value="1"/>
</dbReference>
<dbReference type="Proteomes" id="UP000718564">
    <property type="component" value="Unassembled WGS sequence"/>
</dbReference>
<dbReference type="InterPro" id="IPR003594">
    <property type="entry name" value="HATPase_dom"/>
</dbReference>
<dbReference type="EMBL" id="QMEB01000247">
    <property type="protein sequence ID" value="NMG22342.1"/>
    <property type="molecule type" value="Genomic_DNA"/>
</dbReference>
<dbReference type="SUPFAM" id="SSF55785">
    <property type="entry name" value="PYP-like sensor domain (PAS domain)"/>
    <property type="match status" value="2"/>
</dbReference>
<dbReference type="NCBIfam" id="TIGR00229">
    <property type="entry name" value="sensory_box"/>
    <property type="match status" value="2"/>
</dbReference>
<keyword evidence="7" id="KW-1185">Reference proteome</keyword>
<dbReference type="Pfam" id="PF08448">
    <property type="entry name" value="PAS_4"/>
    <property type="match status" value="1"/>
</dbReference>
<keyword evidence="1" id="KW-0418">Kinase</keyword>
<dbReference type="PANTHER" id="PTHR43065:SF23">
    <property type="entry name" value="SENSOR HISTIDINE KINASE PDTAS"/>
    <property type="match status" value="1"/>
</dbReference>
<dbReference type="InterPro" id="IPR011495">
    <property type="entry name" value="Sig_transdc_His_kin_sub2_dim/P"/>
</dbReference>
<evidence type="ECO:0000256" key="2">
    <source>
        <dbReference type="SAM" id="Phobius"/>
    </source>
</evidence>
<evidence type="ECO:0000259" key="5">
    <source>
        <dbReference type="PROSITE" id="PS50113"/>
    </source>
</evidence>
<evidence type="ECO:0000259" key="3">
    <source>
        <dbReference type="PROSITE" id="PS50109"/>
    </source>
</evidence>
<dbReference type="InterPro" id="IPR000014">
    <property type="entry name" value="PAS"/>
</dbReference>
<name>A0ABX1PEZ5_9CYAN</name>
<dbReference type="InterPro" id="IPR005467">
    <property type="entry name" value="His_kinase_dom"/>
</dbReference>
<dbReference type="SUPFAM" id="SSF55874">
    <property type="entry name" value="ATPase domain of HSP90 chaperone/DNA topoisomerase II/histidine kinase"/>
    <property type="match status" value="1"/>
</dbReference>
<dbReference type="RefSeq" id="WP_169157541.1">
    <property type="nucleotide sequence ID" value="NZ_CAWPJE010000248.1"/>
</dbReference>
<dbReference type="Gene3D" id="3.30.450.20">
    <property type="entry name" value="PAS domain"/>
    <property type="match status" value="2"/>
</dbReference>
<comment type="caution">
    <text evidence="6">The sequence shown here is derived from an EMBL/GenBank/DDBJ whole genome shotgun (WGS) entry which is preliminary data.</text>
</comment>
<dbReference type="PROSITE" id="PS50109">
    <property type="entry name" value="HIS_KIN"/>
    <property type="match status" value="1"/>
</dbReference>
<dbReference type="CDD" id="cd00130">
    <property type="entry name" value="PAS"/>
    <property type="match status" value="2"/>
</dbReference>
<sequence>MDFFVHLFDTSDFPARWYCGNWSAAHGWLHVASDLGVWSAYFAIALALGYFVVRRRDLPLRGLLALFGAFLLLCGTTHLLDAAVFWWPAYRLAALFKLATAVVSWATVVALVRAAPIVLTTRAPAELEREIAARLAAEETLQRNNQHLEARVRERTAELERTVASLRDLTRTLEGRVAERTTALAASENRFRAIFNSMFQFIGLMEPDGTLLEANETALVAGGITRDEAVGRPFWETRWWTVSPETQSRLREAIARAAQGELVRYEADVRGAGDRVITIDFSIKPVFDDAGRVVLLIPEGRDVTDRKRAEAALRESEEQFRTAFDAAPIGMAIVAPDGRWLRVNEALRELVGYSEEELLRTTFQTLTHPDDLETDLSLVRDVIAGRRRTYQLEKRYFRKDGRIVDVLLSVGLVRDDNGAPVHFISQIKDVTEQKRAERQTRASLKEKELLLKEIHHRVKNNLQIVSTLLDLQSEYIDDPRALAMFQECRGRVRSMALIHERLYRSHDLARVDFAEYVRRLADDLYHAYKLSDDEVRLELDVEVPPLPIDVAIPCGLLLNELMSNCFKHAFPDSMEGRVRVSLRPDGPDAIVLVVADDGVGLPPDFDFRAATSFGLQLVNTLAEQLGAEIDSPRGDGARFVVRFPAPTR</sequence>
<protein>
    <submittedName>
        <fullName evidence="6">PAS domain S-box protein</fullName>
    </submittedName>
</protein>
<feature type="transmembrane region" description="Helical" evidence="2">
    <location>
        <begin position="65"/>
        <end position="87"/>
    </location>
</feature>
<feature type="domain" description="PAS" evidence="4">
    <location>
        <begin position="316"/>
        <end position="386"/>
    </location>
</feature>
<feature type="domain" description="PAC" evidence="5">
    <location>
        <begin position="390"/>
        <end position="442"/>
    </location>
</feature>
<dbReference type="SMART" id="SM00091">
    <property type="entry name" value="PAS"/>
    <property type="match status" value="2"/>
</dbReference>
<keyword evidence="2" id="KW-1133">Transmembrane helix</keyword>